<accession>A0A0F9MA11</accession>
<organism evidence="1">
    <name type="scientific">marine sediment metagenome</name>
    <dbReference type="NCBI Taxonomy" id="412755"/>
    <lineage>
        <taxon>unclassified sequences</taxon>
        <taxon>metagenomes</taxon>
        <taxon>ecological metagenomes</taxon>
    </lineage>
</organism>
<reference evidence="1" key="1">
    <citation type="journal article" date="2015" name="Nature">
        <title>Complex archaea that bridge the gap between prokaryotes and eukaryotes.</title>
        <authorList>
            <person name="Spang A."/>
            <person name="Saw J.H."/>
            <person name="Jorgensen S.L."/>
            <person name="Zaremba-Niedzwiedzka K."/>
            <person name="Martijn J."/>
            <person name="Lind A.E."/>
            <person name="van Eijk R."/>
            <person name="Schleper C."/>
            <person name="Guy L."/>
            <person name="Ettema T.J."/>
        </authorList>
    </citation>
    <scope>NUCLEOTIDE SEQUENCE</scope>
</reference>
<comment type="caution">
    <text evidence="1">The sequence shown here is derived from an EMBL/GenBank/DDBJ whole genome shotgun (WGS) entry which is preliminary data.</text>
</comment>
<sequence length="70" mass="8051">MATPRQVERCLRLEMLEAERKAFDSLSRYKFLMFGYWAGVWVNLNNIGGYKRPNPFAALVAAAKKKQVAK</sequence>
<evidence type="ECO:0000313" key="1">
    <source>
        <dbReference type="EMBL" id="KKN04255.1"/>
    </source>
</evidence>
<dbReference type="AlphaFoldDB" id="A0A0F9MA11"/>
<name>A0A0F9MA11_9ZZZZ</name>
<gene>
    <name evidence="1" type="ORF">LCGC14_1099130</name>
</gene>
<proteinExistence type="predicted"/>
<protein>
    <submittedName>
        <fullName evidence="1">Uncharacterized protein</fullName>
    </submittedName>
</protein>
<dbReference type="EMBL" id="LAZR01004939">
    <property type="protein sequence ID" value="KKN04255.1"/>
    <property type="molecule type" value="Genomic_DNA"/>
</dbReference>